<name>A0A0D1LAS1_9MYCO</name>
<gene>
    <name evidence="1" type="ORF">TL10_06470</name>
</gene>
<dbReference type="EMBL" id="JXST01000006">
    <property type="protein sequence ID" value="KIU17895.1"/>
    <property type="molecule type" value="Genomic_DNA"/>
</dbReference>
<dbReference type="PATRIC" id="fig|280871.6.peg.1332"/>
<sequence length="107" mass="11836">MSTETRDAFAQAICESTSAGKLFPWATLTERERDAWRRMAEAAMSVPGYAVIKLPTVAHKGPHDTDAMFFRQVADRFEHNPDSYVGGSNVRHAVSQLLRAAAAEAER</sequence>
<dbReference type="AlphaFoldDB" id="A0A0D1LAS1"/>
<dbReference type="RefSeq" id="WP_052506321.1">
    <property type="nucleotide sequence ID" value="NZ_JXST01000006.1"/>
</dbReference>
<dbReference type="Proteomes" id="UP000032221">
    <property type="component" value="Unassembled WGS sequence"/>
</dbReference>
<protein>
    <submittedName>
        <fullName evidence="1">Uncharacterized protein</fullName>
    </submittedName>
</protein>
<proteinExistence type="predicted"/>
<keyword evidence="2" id="KW-1185">Reference proteome</keyword>
<organism evidence="1 2">
    <name type="scientific">Mycolicibacterium llatzerense</name>
    <dbReference type="NCBI Taxonomy" id="280871"/>
    <lineage>
        <taxon>Bacteria</taxon>
        <taxon>Bacillati</taxon>
        <taxon>Actinomycetota</taxon>
        <taxon>Actinomycetes</taxon>
        <taxon>Mycobacteriales</taxon>
        <taxon>Mycobacteriaceae</taxon>
        <taxon>Mycolicibacterium</taxon>
    </lineage>
</organism>
<comment type="caution">
    <text evidence="1">The sequence shown here is derived from an EMBL/GenBank/DDBJ whole genome shotgun (WGS) entry which is preliminary data.</text>
</comment>
<dbReference type="STRING" id="280871.TL10_06470"/>
<evidence type="ECO:0000313" key="2">
    <source>
        <dbReference type="Proteomes" id="UP000032221"/>
    </source>
</evidence>
<accession>A0A0D1LAS1</accession>
<evidence type="ECO:0000313" key="1">
    <source>
        <dbReference type="EMBL" id="KIU17895.1"/>
    </source>
</evidence>
<reference evidence="1 2" key="1">
    <citation type="submission" date="2015-01" db="EMBL/GenBank/DDBJ databases">
        <title>Genome sequence of Mycobacterium llatzerense and Mycobacterium immunogenum recovered from brain abscess.</title>
        <authorList>
            <person name="Greninger A.L."/>
            <person name="Langelier C."/>
            <person name="Cunningham G."/>
            <person name="Chiu C.Y."/>
            <person name="Miller S."/>
        </authorList>
    </citation>
    <scope>NUCLEOTIDE SEQUENCE [LARGE SCALE GENOMIC DNA]</scope>
    <source>
        <strain evidence="1 2">CLUC14</strain>
    </source>
</reference>